<evidence type="ECO:0000256" key="6">
    <source>
        <dbReference type="ARBA" id="ARBA00023237"/>
    </source>
</evidence>
<dbReference type="Proteomes" id="UP000095455">
    <property type="component" value="Unassembled WGS sequence"/>
</dbReference>
<dbReference type="Gene3D" id="2.60.40.2100">
    <property type="match status" value="1"/>
</dbReference>
<evidence type="ECO:0000256" key="7">
    <source>
        <dbReference type="ARBA" id="ARBA00023288"/>
    </source>
</evidence>
<evidence type="ECO:0000256" key="5">
    <source>
        <dbReference type="ARBA" id="ARBA00023139"/>
    </source>
</evidence>
<sequence>MKHILFTKKLLLLAMVLLGISTTGCIKEDLDECYTLKLKVENIKGDDITESGWMESTNLYIFDENLNYLETRSLDKNFIRSRNEIVLDGYTADRSLRIVAWGNVNALGENQTVSEAQKIEDLKVMLKSDNGLAVNPDSLYYGSEQVLTKAGGVSKATEIVIRPKIGTVTIETRGLQEQLAKRGLRSAGSADCDFFLNNTMSGFDYRGEQIGDDVYYNPAGTWDEAGSEWVTPTMQTACPGEDMTVSISVNGVSLGSANVDENGDPIYTTAGENTHLILEWDEGGTLSVRAIVRPWGVVEEDIPLH</sequence>
<comment type="caution">
    <text evidence="9">The sequence shown here is derived from an EMBL/GenBank/DDBJ whole genome shotgun (WGS) entry which is preliminary data.</text>
</comment>
<keyword evidence="7" id="KW-0449">Lipoprotein</keyword>
<dbReference type="Pfam" id="PF08842">
    <property type="entry name" value="Mfa2"/>
    <property type="match status" value="1"/>
</dbReference>
<evidence type="ECO:0000256" key="1">
    <source>
        <dbReference type="ARBA" id="ARBA00004442"/>
    </source>
</evidence>
<dbReference type="PROSITE" id="PS51257">
    <property type="entry name" value="PROKAR_LIPOPROTEIN"/>
    <property type="match status" value="1"/>
</dbReference>
<evidence type="ECO:0000313" key="9">
    <source>
        <dbReference type="EMBL" id="CUN41712.1"/>
    </source>
</evidence>
<dbReference type="AlphaFoldDB" id="A0A8D9P152"/>
<evidence type="ECO:0000256" key="3">
    <source>
        <dbReference type="ARBA" id="ARBA00022729"/>
    </source>
</evidence>
<comment type="subcellular location">
    <subcellularLocation>
        <location evidence="1">Cell outer membrane</location>
    </subcellularLocation>
</comment>
<keyword evidence="3 8" id="KW-0732">Signal</keyword>
<dbReference type="GO" id="GO:0009279">
    <property type="term" value="C:cell outer membrane"/>
    <property type="evidence" value="ECO:0007669"/>
    <property type="project" value="UniProtKB-SubCell"/>
</dbReference>
<evidence type="ECO:0000256" key="8">
    <source>
        <dbReference type="SAM" id="SignalP"/>
    </source>
</evidence>
<dbReference type="EMBL" id="CYYK01000001">
    <property type="protein sequence ID" value="CUN41712.1"/>
    <property type="molecule type" value="Genomic_DNA"/>
</dbReference>
<organism evidence="9 10">
    <name type="scientific">Parabacteroides distasonis</name>
    <dbReference type="NCBI Taxonomy" id="823"/>
    <lineage>
        <taxon>Bacteria</taxon>
        <taxon>Pseudomonadati</taxon>
        <taxon>Bacteroidota</taxon>
        <taxon>Bacteroidia</taxon>
        <taxon>Bacteroidales</taxon>
        <taxon>Tannerellaceae</taxon>
        <taxon>Parabacteroides</taxon>
    </lineage>
</organism>
<dbReference type="RefSeq" id="WP_057316337.1">
    <property type="nucleotide sequence ID" value="NZ_CABMKT010000001.1"/>
</dbReference>
<name>A0A8D9P152_PARDI</name>
<comment type="similarity">
    <text evidence="2">Belongs to the bacteroidetes fimbrillin superfamily. FimB/Mfa2 family.</text>
</comment>
<dbReference type="InterPro" id="IPR014941">
    <property type="entry name" value="FimB/Mfa2/Mfa3"/>
</dbReference>
<evidence type="ECO:0000256" key="4">
    <source>
        <dbReference type="ARBA" id="ARBA00023136"/>
    </source>
</evidence>
<keyword evidence="5" id="KW-0564">Palmitate</keyword>
<proteinExistence type="inferred from homology"/>
<reference evidence="9 10" key="1">
    <citation type="submission" date="2015-09" db="EMBL/GenBank/DDBJ databases">
        <authorList>
            <consortium name="Pathogen Informatics"/>
        </authorList>
    </citation>
    <scope>NUCLEOTIDE SEQUENCE [LARGE SCALE GENOMIC DNA]</scope>
    <source>
        <strain evidence="9 10">2789STDY5608822</strain>
    </source>
</reference>
<evidence type="ECO:0000313" key="10">
    <source>
        <dbReference type="Proteomes" id="UP000095455"/>
    </source>
</evidence>
<gene>
    <name evidence="9" type="ORF">ERS852380_00299</name>
</gene>
<feature type="chain" id="PRO_5034028011" evidence="8">
    <location>
        <begin position="27"/>
        <end position="305"/>
    </location>
</feature>
<feature type="signal peptide" evidence="8">
    <location>
        <begin position="1"/>
        <end position="26"/>
    </location>
</feature>
<accession>A0A8D9P152</accession>
<keyword evidence="6" id="KW-0998">Cell outer membrane</keyword>
<protein>
    <submittedName>
        <fullName evidence="9">Fimbrillin-A associated anchor proteins Mfa1 and Mfa2</fullName>
    </submittedName>
</protein>
<evidence type="ECO:0000256" key="2">
    <source>
        <dbReference type="ARBA" id="ARBA00007248"/>
    </source>
</evidence>
<keyword evidence="4" id="KW-0472">Membrane</keyword>